<dbReference type="EMBL" id="JTDI01000006">
    <property type="protein sequence ID" value="KHK89911.1"/>
    <property type="molecule type" value="Genomic_DNA"/>
</dbReference>
<dbReference type="Gene3D" id="3.10.450.50">
    <property type="match status" value="1"/>
</dbReference>
<proteinExistence type="predicted"/>
<dbReference type="InterPro" id="IPR037401">
    <property type="entry name" value="SnoaL-like"/>
</dbReference>
<dbReference type="InterPro" id="IPR032710">
    <property type="entry name" value="NTF2-like_dom_sf"/>
</dbReference>
<organism evidence="2 3">
    <name type="scientific">Novosphingobium malaysiense</name>
    <dbReference type="NCBI Taxonomy" id="1348853"/>
    <lineage>
        <taxon>Bacteria</taxon>
        <taxon>Pseudomonadati</taxon>
        <taxon>Pseudomonadota</taxon>
        <taxon>Alphaproteobacteria</taxon>
        <taxon>Sphingomonadales</taxon>
        <taxon>Sphingomonadaceae</taxon>
        <taxon>Novosphingobium</taxon>
    </lineage>
</organism>
<name>A0A0B1ZFP1_9SPHN</name>
<dbReference type="RefSeq" id="WP_039287417.1">
    <property type="nucleotide sequence ID" value="NZ_JTDI01000006.1"/>
</dbReference>
<comment type="caution">
    <text evidence="2">The sequence shown here is derived from an EMBL/GenBank/DDBJ whole genome shotgun (WGS) entry which is preliminary data.</text>
</comment>
<feature type="domain" description="SnoaL-like" evidence="1">
    <location>
        <begin position="7"/>
        <end position="128"/>
    </location>
</feature>
<sequence>MTFTGSFEDRLAIRELLEAYADAVTRRDADAWGATWAEDAEWSLPDYPEIGTTRGRDAIVAMWIEAMKAYPGIMFEAWPGAIDIDGDNAKIRSYTTEVYDQENETVRDRGLYEDTCVKIAGRWYFKSRSFRNIHRQRAPKGC</sequence>
<dbReference type="CDD" id="cd00531">
    <property type="entry name" value="NTF2_like"/>
    <property type="match status" value="1"/>
</dbReference>
<dbReference type="Proteomes" id="UP000031057">
    <property type="component" value="Unassembled WGS sequence"/>
</dbReference>
<reference evidence="2 3" key="1">
    <citation type="submission" date="2014-10" db="EMBL/GenBank/DDBJ databases">
        <title>Genome sequence of Novosphingobium malaysiense MUSC 273(T).</title>
        <authorList>
            <person name="Lee L.-H."/>
        </authorList>
    </citation>
    <scope>NUCLEOTIDE SEQUENCE [LARGE SCALE GENOMIC DNA]</scope>
    <source>
        <strain evidence="2 3">MUSC 273</strain>
    </source>
</reference>
<accession>A0A0B1ZFP1</accession>
<protein>
    <recommendedName>
        <fullName evidence="1">SnoaL-like domain-containing protein</fullName>
    </recommendedName>
</protein>
<gene>
    <name evidence="2" type="ORF">LK12_18580</name>
</gene>
<evidence type="ECO:0000313" key="3">
    <source>
        <dbReference type="Proteomes" id="UP000031057"/>
    </source>
</evidence>
<dbReference type="SUPFAM" id="SSF54427">
    <property type="entry name" value="NTF2-like"/>
    <property type="match status" value="1"/>
</dbReference>
<keyword evidence="3" id="KW-1185">Reference proteome</keyword>
<dbReference type="STRING" id="1348853.LK12_18580"/>
<dbReference type="AlphaFoldDB" id="A0A0B1ZFP1"/>
<evidence type="ECO:0000313" key="2">
    <source>
        <dbReference type="EMBL" id="KHK89911.1"/>
    </source>
</evidence>
<evidence type="ECO:0000259" key="1">
    <source>
        <dbReference type="Pfam" id="PF13577"/>
    </source>
</evidence>
<dbReference type="Pfam" id="PF13577">
    <property type="entry name" value="SnoaL_4"/>
    <property type="match status" value="1"/>
</dbReference>
<dbReference type="OrthoDB" id="7510033at2"/>